<dbReference type="EMBL" id="PDVP01000020">
    <property type="protein sequence ID" value="PHP64906.1"/>
    <property type="molecule type" value="Genomic_DNA"/>
</dbReference>
<keyword evidence="1" id="KW-0732">Signal</keyword>
<dbReference type="AlphaFoldDB" id="A0A2G1QHB7"/>
<dbReference type="SUPFAM" id="SSF46626">
    <property type="entry name" value="Cytochrome c"/>
    <property type="match status" value="1"/>
</dbReference>
<evidence type="ECO:0000313" key="3">
    <source>
        <dbReference type="Proteomes" id="UP000221168"/>
    </source>
</evidence>
<dbReference type="RefSeq" id="WP_099308439.1">
    <property type="nucleotide sequence ID" value="NZ_PDVP01000020.1"/>
</dbReference>
<gene>
    <name evidence="2" type="ORF">CSC94_21465</name>
</gene>
<dbReference type="Gene3D" id="1.10.760.10">
    <property type="entry name" value="Cytochrome c-like domain"/>
    <property type="match status" value="1"/>
</dbReference>
<reference evidence="2 3" key="1">
    <citation type="submission" date="2017-10" db="EMBL/GenBank/DDBJ databases">
        <title>Sedimentibacterium mangrovi gen. nov., sp. nov., a novel member of family Phyllobacteriacea isolated from mangrove sediment.</title>
        <authorList>
            <person name="Liao H."/>
            <person name="Tian Y."/>
        </authorList>
    </citation>
    <scope>NUCLEOTIDE SEQUENCE [LARGE SCALE GENOMIC DNA]</scope>
    <source>
        <strain evidence="2 3">X9-2-2</strain>
    </source>
</reference>
<dbReference type="Proteomes" id="UP000221168">
    <property type="component" value="Unassembled WGS sequence"/>
</dbReference>
<sequence>MLGSFKAKAACVAIGTLGMIAAVSAAHAQENLLGKELYIASCETCHGSTGLGDGGFAQYLTIKPANLRVLTKNNHGVFPYLDVFHIVDGRTGVRGHSGGPMPIWGDVFTQEIGETGSPYGAELRVRAKMVSLVDYIESLQE</sequence>
<evidence type="ECO:0000256" key="1">
    <source>
        <dbReference type="SAM" id="SignalP"/>
    </source>
</evidence>
<name>A0A2G1QHB7_9HYPH</name>
<dbReference type="OrthoDB" id="5514238at2"/>
<organism evidence="2 3">
    <name type="scientific">Zhengella mangrovi</name>
    <dbReference type="NCBI Taxonomy" id="1982044"/>
    <lineage>
        <taxon>Bacteria</taxon>
        <taxon>Pseudomonadati</taxon>
        <taxon>Pseudomonadota</taxon>
        <taxon>Alphaproteobacteria</taxon>
        <taxon>Hyphomicrobiales</taxon>
        <taxon>Notoacmeibacteraceae</taxon>
        <taxon>Zhengella</taxon>
    </lineage>
</organism>
<evidence type="ECO:0000313" key="2">
    <source>
        <dbReference type="EMBL" id="PHP64906.1"/>
    </source>
</evidence>
<dbReference type="GO" id="GO:0009055">
    <property type="term" value="F:electron transfer activity"/>
    <property type="evidence" value="ECO:0007669"/>
    <property type="project" value="InterPro"/>
</dbReference>
<accession>A0A2G1QHB7</accession>
<protein>
    <submittedName>
        <fullName evidence="2">3-methyladenine DNA glycosylase</fullName>
    </submittedName>
</protein>
<keyword evidence="3" id="KW-1185">Reference proteome</keyword>
<feature type="chain" id="PRO_5013807199" evidence="1">
    <location>
        <begin position="29"/>
        <end position="141"/>
    </location>
</feature>
<dbReference type="InterPro" id="IPR036909">
    <property type="entry name" value="Cyt_c-like_dom_sf"/>
</dbReference>
<comment type="caution">
    <text evidence="2">The sequence shown here is derived from an EMBL/GenBank/DDBJ whole genome shotgun (WGS) entry which is preliminary data.</text>
</comment>
<dbReference type="GO" id="GO:0020037">
    <property type="term" value="F:heme binding"/>
    <property type="evidence" value="ECO:0007669"/>
    <property type="project" value="InterPro"/>
</dbReference>
<proteinExistence type="predicted"/>
<feature type="signal peptide" evidence="1">
    <location>
        <begin position="1"/>
        <end position="28"/>
    </location>
</feature>